<proteinExistence type="predicted"/>
<feature type="region of interest" description="Disordered" evidence="1">
    <location>
        <begin position="320"/>
        <end position="350"/>
    </location>
</feature>
<evidence type="ECO:0000256" key="1">
    <source>
        <dbReference type="SAM" id="MobiDB-lite"/>
    </source>
</evidence>
<feature type="region of interest" description="Disordered" evidence="1">
    <location>
        <begin position="676"/>
        <end position="696"/>
    </location>
</feature>
<protein>
    <submittedName>
        <fullName evidence="3">Uncharacterized protein</fullName>
    </submittedName>
</protein>
<keyword evidence="4" id="KW-1185">Reference proteome</keyword>
<sequence length="801" mass="88450">MRAKRVSVFSYSACLTSFLALIAASVLASQNSLSKNVTQIYNLSSGDEWKDKIPVIYDTSAIDGEFQNELAKSVVVALRVLEDHGLQPLFLDLAKLDATTSKVNAIQKCSKILIMNKFTVLVSLLNGDELKKFSHSYDNLVGKMGSIVEETKLHIYTPRSYMSSWKFPQSVIVKSLQMSEEARGVTLLNRVNKVGVRTLIPILDGDIMSQFELLNMYHDLGKLNKGGIELTKPILLNDPNHPTRIKQILSDIQESSLLAQDSDNSLRNSTTLKSKPGVLILATKGSHLAMKIATENIHLWSWFSPNMLEIEEATISQKVRDQERNEDNRTHDSQAVLDDNGGQLNHSSQGTTANNSFFGLYTVNFVGSKGWDNPLRRRMLRELTTFTGATPRILTAILTYDATWLARDHFRNELRLPMSGLSGMIDFNKQGFRTSGTYFGISSVPPTESTIVTLLQPSAWILDDIITVKDNQIRSPQISDYDVATSSILTKEELAEVANITRDEVGCENHLMNVVTYDPFNQMPYHYFFDEKTLPGTIVVPNHQGYGITFICTHLNDGVTAAPENKPESVEERPVSTLQLACTPGQRMSHPINCFRSHVNQRQKRAARSQNNVVPNVQYQYSFSGNDAWPTQNSKTASSKVDSMNQYYYQPIGHRDYQVESATYGYPRLDSTLAAAAEEPPSTPAPAPAPAPPGSKLPELRQILKAAKPFVGSCVGSTTGCAMCVLVLGRLPLGTLPAACTGPCFVGTFGSCGGLLGRVFSETTVICTELFKQGLLDADTFVADAEFGKYLAETSPYTMQE</sequence>
<feature type="compositionally biased region" description="Pro residues" evidence="1">
    <location>
        <begin position="681"/>
        <end position="695"/>
    </location>
</feature>
<reference evidence="3 4" key="1">
    <citation type="submission" date="2024-08" db="EMBL/GenBank/DDBJ databases">
        <authorList>
            <person name="Cucini C."/>
            <person name="Frati F."/>
        </authorList>
    </citation>
    <scope>NUCLEOTIDE SEQUENCE [LARGE SCALE GENOMIC DNA]</scope>
</reference>
<name>A0ABP1PYC9_9HEXA</name>
<evidence type="ECO:0000313" key="4">
    <source>
        <dbReference type="Proteomes" id="UP001642540"/>
    </source>
</evidence>
<feature type="chain" id="PRO_5046145363" evidence="2">
    <location>
        <begin position="29"/>
        <end position="801"/>
    </location>
</feature>
<feature type="signal peptide" evidence="2">
    <location>
        <begin position="1"/>
        <end position="28"/>
    </location>
</feature>
<accession>A0ABP1PYC9</accession>
<keyword evidence="2" id="KW-0732">Signal</keyword>
<evidence type="ECO:0000313" key="3">
    <source>
        <dbReference type="EMBL" id="CAL8082297.1"/>
    </source>
</evidence>
<dbReference type="Proteomes" id="UP001642540">
    <property type="component" value="Unassembled WGS sequence"/>
</dbReference>
<feature type="compositionally biased region" description="Basic and acidic residues" evidence="1">
    <location>
        <begin position="320"/>
        <end position="332"/>
    </location>
</feature>
<organism evidence="3 4">
    <name type="scientific">Orchesella dallaii</name>
    <dbReference type="NCBI Taxonomy" id="48710"/>
    <lineage>
        <taxon>Eukaryota</taxon>
        <taxon>Metazoa</taxon>
        <taxon>Ecdysozoa</taxon>
        <taxon>Arthropoda</taxon>
        <taxon>Hexapoda</taxon>
        <taxon>Collembola</taxon>
        <taxon>Entomobryomorpha</taxon>
        <taxon>Entomobryoidea</taxon>
        <taxon>Orchesellidae</taxon>
        <taxon>Orchesellinae</taxon>
        <taxon>Orchesella</taxon>
    </lineage>
</organism>
<evidence type="ECO:0000256" key="2">
    <source>
        <dbReference type="SAM" id="SignalP"/>
    </source>
</evidence>
<comment type="caution">
    <text evidence="3">The sequence shown here is derived from an EMBL/GenBank/DDBJ whole genome shotgun (WGS) entry which is preliminary data.</text>
</comment>
<dbReference type="EMBL" id="CAXLJM020000015">
    <property type="protein sequence ID" value="CAL8082297.1"/>
    <property type="molecule type" value="Genomic_DNA"/>
</dbReference>
<gene>
    <name evidence="3" type="ORF">ODALV1_LOCUS5166</name>
</gene>